<accession>A0A131Z9G1</accession>
<keyword evidence="1" id="KW-0732">Signal</keyword>
<evidence type="ECO:0000256" key="1">
    <source>
        <dbReference type="SAM" id="SignalP"/>
    </source>
</evidence>
<organism evidence="2">
    <name type="scientific">Rhipicephalus appendiculatus</name>
    <name type="common">Brown ear tick</name>
    <dbReference type="NCBI Taxonomy" id="34631"/>
    <lineage>
        <taxon>Eukaryota</taxon>
        <taxon>Metazoa</taxon>
        <taxon>Ecdysozoa</taxon>
        <taxon>Arthropoda</taxon>
        <taxon>Chelicerata</taxon>
        <taxon>Arachnida</taxon>
        <taxon>Acari</taxon>
        <taxon>Parasitiformes</taxon>
        <taxon>Ixodida</taxon>
        <taxon>Ixodoidea</taxon>
        <taxon>Ixodidae</taxon>
        <taxon>Rhipicephalinae</taxon>
        <taxon>Rhipicephalus</taxon>
        <taxon>Rhipicephalus</taxon>
    </lineage>
</organism>
<feature type="signal peptide" evidence="1">
    <location>
        <begin position="1"/>
        <end position="21"/>
    </location>
</feature>
<feature type="chain" id="PRO_5007287128" evidence="1">
    <location>
        <begin position="22"/>
        <end position="101"/>
    </location>
</feature>
<name>A0A131Z9G1_RHIAP</name>
<dbReference type="EMBL" id="GEDV01000633">
    <property type="protein sequence ID" value="JAP87924.1"/>
    <property type="molecule type" value="Transcribed_RNA"/>
</dbReference>
<protein>
    <submittedName>
        <fullName evidence="2">Uncharacterized protein</fullName>
    </submittedName>
</protein>
<reference evidence="2" key="1">
    <citation type="journal article" date="2016" name="Ticks Tick Borne Dis.">
        <title>De novo assembly and annotation of the salivary gland transcriptome of Rhipicephalus appendiculatus male and female ticks during blood feeding.</title>
        <authorList>
            <person name="de Castro M.H."/>
            <person name="de Klerk D."/>
            <person name="Pienaar R."/>
            <person name="Latif A.A."/>
            <person name="Rees D.J."/>
            <person name="Mans B.J."/>
        </authorList>
    </citation>
    <scope>NUCLEOTIDE SEQUENCE</scope>
    <source>
        <tissue evidence="2">Salivary glands</tissue>
    </source>
</reference>
<feature type="non-terminal residue" evidence="2">
    <location>
        <position position="1"/>
    </location>
</feature>
<evidence type="ECO:0000313" key="2">
    <source>
        <dbReference type="EMBL" id="JAP87924.1"/>
    </source>
</evidence>
<dbReference type="AlphaFoldDB" id="A0A131Z9G1"/>
<proteinExistence type="predicted"/>
<sequence>FWNVRSTFILVFNTLTVEVSSLDTSLLTPGILIMPRYAFHGPIQTSCRKLSSLDLTQCNVHAFAWCLSHEPGSVVVAGTVAYTDCVYAVSVTVDSEADCVH</sequence>